<dbReference type="EMBL" id="OU466858">
    <property type="protein sequence ID" value="CAH2048123.1"/>
    <property type="molecule type" value="Genomic_DNA"/>
</dbReference>
<gene>
    <name evidence="2" type="ORF">TAV2_LOCUS7952</name>
</gene>
<dbReference type="PANTHER" id="PTHR34067:SF21">
    <property type="entry name" value="MBD DOMAIN-CONTAINING PROTEIN"/>
    <property type="match status" value="1"/>
</dbReference>
<evidence type="ECO:0000256" key="1">
    <source>
        <dbReference type="SAM" id="MobiDB-lite"/>
    </source>
</evidence>
<dbReference type="InterPro" id="IPR038945">
    <property type="entry name" value="MBD13-like"/>
</dbReference>
<sequence>MLRQLPPTITADETPDWLPAGWDAHSTVLKRGRQTRMDKIREQRLSGIKRKKANLEAFKDGEAARERSSWLPHDLNPEPRIGSYGGNPYMIYENMSNDFKTHSMQQGPQSQNTMESEASSEKIEETSNNYITYAYDTDEEDYSENEYVEDKGSLENMESFSNVTSTPPLRSLPERMQKLESRAITQCLLEDEDMSSDGEERLLEVETSKEENVLEETQVTSHFVESFEEQNLHDLVVVSPDKAREILDLTGTFSIEINIESEFVEKDWNTSGIEKVGTSNTEIRDQDSDLMKISTSSKVVEVTQEPGDKSGEPLKAQDTQEEAGNESRRSVFFPDKEAPSHSVLVFDSSNARSSADDPINTIELGLNPCPDTLQEQNISGSKKRNKSAEPPCSSKNSKKKDMEAPTAKLQKGKRTPKKPQGEKGSSSVKPVDWPEPCPNFPFEPLSSSSWKEDDSVIRRYLEQHFTAAGSDDSNFTLPDFGLPSFSDIEIISLNEEESETKKQKSPDPPCVHVASSSLPSCWSMTATTMQHTVAGN</sequence>
<evidence type="ECO:0000313" key="3">
    <source>
        <dbReference type="Proteomes" id="UP000836841"/>
    </source>
</evidence>
<reference evidence="2 3" key="1">
    <citation type="submission" date="2022-03" db="EMBL/GenBank/DDBJ databases">
        <authorList>
            <person name="Nunn A."/>
            <person name="Chopra R."/>
            <person name="Nunn A."/>
            <person name="Contreras Garrido A."/>
        </authorList>
    </citation>
    <scope>NUCLEOTIDE SEQUENCE [LARGE SCALE GENOMIC DNA]</scope>
</reference>
<evidence type="ECO:0000313" key="2">
    <source>
        <dbReference type="EMBL" id="CAH2048123.1"/>
    </source>
</evidence>
<keyword evidence="3" id="KW-1185">Reference proteome</keyword>
<accession>A0AAU9RRU6</accession>
<dbReference type="Proteomes" id="UP000836841">
    <property type="component" value="Chromosome 2"/>
</dbReference>
<proteinExistence type="predicted"/>
<dbReference type="PANTHER" id="PTHR34067">
    <property type="entry name" value="OS04G0193200 PROTEIN"/>
    <property type="match status" value="1"/>
</dbReference>
<organism evidence="2 3">
    <name type="scientific">Thlaspi arvense</name>
    <name type="common">Field penny-cress</name>
    <dbReference type="NCBI Taxonomy" id="13288"/>
    <lineage>
        <taxon>Eukaryota</taxon>
        <taxon>Viridiplantae</taxon>
        <taxon>Streptophyta</taxon>
        <taxon>Embryophyta</taxon>
        <taxon>Tracheophyta</taxon>
        <taxon>Spermatophyta</taxon>
        <taxon>Magnoliopsida</taxon>
        <taxon>eudicotyledons</taxon>
        <taxon>Gunneridae</taxon>
        <taxon>Pentapetalae</taxon>
        <taxon>rosids</taxon>
        <taxon>malvids</taxon>
        <taxon>Brassicales</taxon>
        <taxon>Brassicaceae</taxon>
        <taxon>Thlaspideae</taxon>
        <taxon>Thlaspi</taxon>
    </lineage>
</organism>
<name>A0AAU9RRU6_THLAR</name>
<feature type="compositionally biased region" description="Basic and acidic residues" evidence="1">
    <location>
        <begin position="325"/>
        <end position="339"/>
    </location>
</feature>
<protein>
    <submittedName>
        <fullName evidence="2">Uncharacterized protein</fullName>
    </submittedName>
</protein>
<feature type="region of interest" description="Disordered" evidence="1">
    <location>
        <begin position="298"/>
        <end position="450"/>
    </location>
</feature>
<dbReference type="AlphaFoldDB" id="A0AAU9RRU6"/>